<feature type="region of interest" description="Disordered" evidence="1">
    <location>
        <begin position="223"/>
        <end position="321"/>
    </location>
</feature>
<evidence type="ECO:0000313" key="3">
    <source>
        <dbReference type="EMBL" id="CAK8676582.1"/>
    </source>
</evidence>
<feature type="compositionally biased region" description="Polar residues" evidence="1">
    <location>
        <begin position="275"/>
        <end position="288"/>
    </location>
</feature>
<dbReference type="Gene3D" id="1.10.10.10">
    <property type="entry name" value="Winged helix-like DNA-binding domain superfamily/Winged helix DNA-binding domain"/>
    <property type="match status" value="1"/>
</dbReference>
<feature type="region of interest" description="Disordered" evidence="1">
    <location>
        <begin position="1"/>
        <end position="63"/>
    </location>
</feature>
<evidence type="ECO:0000313" key="4">
    <source>
        <dbReference type="Proteomes" id="UP001642483"/>
    </source>
</evidence>
<dbReference type="SUPFAM" id="SSF46785">
    <property type="entry name" value="Winged helix' DNA-binding domain"/>
    <property type="match status" value="1"/>
</dbReference>
<feature type="compositionally biased region" description="Basic and acidic residues" evidence="1">
    <location>
        <begin position="289"/>
        <end position="306"/>
    </location>
</feature>
<feature type="compositionally biased region" description="Basic residues" evidence="1">
    <location>
        <begin position="309"/>
        <end position="321"/>
    </location>
</feature>
<proteinExistence type="predicted"/>
<feature type="region of interest" description="Disordered" evidence="1">
    <location>
        <begin position="149"/>
        <end position="175"/>
    </location>
</feature>
<comment type="caution">
    <text evidence="3">The sequence shown here is derived from an EMBL/GenBank/DDBJ whole genome shotgun (WGS) entry which is preliminary data.</text>
</comment>
<dbReference type="InterPro" id="IPR036390">
    <property type="entry name" value="WH_DNA-bd_sf"/>
</dbReference>
<dbReference type="Pfam" id="PF00538">
    <property type="entry name" value="Linker_histone"/>
    <property type="match status" value="1"/>
</dbReference>
<sequence>MNTTYTMENSTSSSSSSNGDVDYESELESPTKKLVFDAEDNDSDMQTDDGAKSRNKSSKRPPFSDMIVEAIRVDNSKKGTTIPFIKTYLKDTYMVTDIIIKRQLKPAIEKGLKEEMILRSKSSKGTKVSTGMTGRFKVNMQWLKEKQKFVKKRAPKQSASENATRKTAPENAATKAAAIKKRVAKEVKVGGKPLRSLQEKTLSVKLAKNKVKQARMSLGVSSGLAAVGNHSRDAKKSTAPATKKTSTKKPSKAVKSTKSTDNKKSPKPKGRKTAKSASTMVKSPTSPKEPQKSKRVIKDTNKKESQKTATKKAPAKAKKTK</sequence>
<protein>
    <recommendedName>
        <fullName evidence="2">H15 domain-containing protein</fullName>
    </recommendedName>
</protein>
<feature type="domain" description="H15" evidence="2">
    <location>
        <begin position="59"/>
        <end position="140"/>
    </location>
</feature>
<dbReference type="Proteomes" id="UP001642483">
    <property type="component" value="Unassembled WGS sequence"/>
</dbReference>
<dbReference type="SMART" id="SM00526">
    <property type="entry name" value="H15"/>
    <property type="match status" value="1"/>
</dbReference>
<gene>
    <name evidence="3" type="ORF">CVLEPA_LOCUS6038</name>
</gene>
<feature type="compositionally biased region" description="Basic residues" evidence="1">
    <location>
        <begin position="265"/>
        <end position="274"/>
    </location>
</feature>
<reference evidence="3 4" key="1">
    <citation type="submission" date="2024-02" db="EMBL/GenBank/DDBJ databases">
        <authorList>
            <person name="Daric V."/>
            <person name="Darras S."/>
        </authorList>
    </citation>
    <scope>NUCLEOTIDE SEQUENCE [LARGE SCALE GENOMIC DNA]</scope>
</reference>
<accession>A0ABP0FE83</accession>
<dbReference type="InterPro" id="IPR005818">
    <property type="entry name" value="Histone_H1/H5_H15"/>
</dbReference>
<dbReference type="PROSITE" id="PS51504">
    <property type="entry name" value="H15"/>
    <property type="match status" value="1"/>
</dbReference>
<name>A0ABP0FE83_CLALP</name>
<organism evidence="3 4">
    <name type="scientific">Clavelina lepadiformis</name>
    <name type="common">Light-bulb sea squirt</name>
    <name type="synonym">Ascidia lepadiformis</name>
    <dbReference type="NCBI Taxonomy" id="159417"/>
    <lineage>
        <taxon>Eukaryota</taxon>
        <taxon>Metazoa</taxon>
        <taxon>Chordata</taxon>
        <taxon>Tunicata</taxon>
        <taxon>Ascidiacea</taxon>
        <taxon>Aplousobranchia</taxon>
        <taxon>Clavelinidae</taxon>
        <taxon>Clavelina</taxon>
    </lineage>
</organism>
<evidence type="ECO:0000256" key="1">
    <source>
        <dbReference type="SAM" id="MobiDB-lite"/>
    </source>
</evidence>
<evidence type="ECO:0000259" key="2">
    <source>
        <dbReference type="PROSITE" id="PS51504"/>
    </source>
</evidence>
<keyword evidence="4" id="KW-1185">Reference proteome</keyword>
<dbReference type="EMBL" id="CAWYQH010000035">
    <property type="protein sequence ID" value="CAK8676582.1"/>
    <property type="molecule type" value="Genomic_DNA"/>
</dbReference>
<feature type="compositionally biased region" description="Acidic residues" evidence="1">
    <location>
        <begin position="37"/>
        <end position="47"/>
    </location>
</feature>
<dbReference type="InterPro" id="IPR036388">
    <property type="entry name" value="WH-like_DNA-bd_sf"/>
</dbReference>